<dbReference type="AlphaFoldDB" id="A0A9K3P3A5"/>
<sequence>MDLFTWEPAYEAKPAAACQNVVVLQRRKPKYMHSRLFMHG</sequence>
<reference evidence="1" key="2">
    <citation type="submission" date="2020-06" db="EMBL/GenBank/DDBJ databases">
        <title>Helianthus annuus Genome sequencing and assembly Release 2.</title>
        <authorList>
            <person name="Gouzy J."/>
            <person name="Langlade N."/>
            <person name="Munos S."/>
        </authorList>
    </citation>
    <scope>NUCLEOTIDE SEQUENCE</scope>
    <source>
        <tissue evidence="1">Leaves</tissue>
    </source>
</reference>
<comment type="caution">
    <text evidence="1">The sequence shown here is derived from an EMBL/GenBank/DDBJ whole genome shotgun (WGS) entry which is preliminary data.</text>
</comment>
<dbReference type="Proteomes" id="UP000215914">
    <property type="component" value="Unassembled WGS sequence"/>
</dbReference>
<evidence type="ECO:0000313" key="1">
    <source>
        <dbReference type="EMBL" id="KAF5822259.1"/>
    </source>
</evidence>
<protein>
    <submittedName>
        <fullName evidence="1">Uncharacterized protein</fullName>
    </submittedName>
</protein>
<gene>
    <name evidence="1" type="ORF">HanXRQr2_Chr01g0024361</name>
</gene>
<evidence type="ECO:0000313" key="2">
    <source>
        <dbReference type="Proteomes" id="UP000215914"/>
    </source>
</evidence>
<reference evidence="1" key="1">
    <citation type="journal article" date="2017" name="Nature">
        <title>The sunflower genome provides insights into oil metabolism, flowering and Asterid evolution.</title>
        <authorList>
            <person name="Badouin H."/>
            <person name="Gouzy J."/>
            <person name="Grassa C.J."/>
            <person name="Murat F."/>
            <person name="Staton S.E."/>
            <person name="Cottret L."/>
            <person name="Lelandais-Briere C."/>
            <person name="Owens G.L."/>
            <person name="Carrere S."/>
            <person name="Mayjonade B."/>
            <person name="Legrand L."/>
            <person name="Gill N."/>
            <person name="Kane N.C."/>
            <person name="Bowers J.E."/>
            <person name="Hubner S."/>
            <person name="Bellec A."/>
            <person name="Berard A."/>
            <person name="Berges H."/>
            <person name="Blanchet N."/>
            <person name="Boniface M.C."/>
            <person name="Brunel D."/>
            <person name="Catrice O."/>
            <person name="Chaidir N."/>
            <person name="Claudel C."/>
            <person name="Donnadieu C."/>
            <person name="Faraut T."/>
            <person name="Fievet G."/>
            <person name="Helmstetter N."/>
            <person name="King M."/>
            <person name="Knapp S.J."/>
            <person name="Lai Z."/>
            <person name="Le Paslier M.C."/>
            <person name="Lippi Y."/>
            <person name="Lorenzon L."/>
            <person name="Mandel J.R."/>
            <person name="Marage G."/>
            <person name="Marchand G."/>
            <person name="Marquand E."/>
            <person name="Bret-Mestries E."/>
            <person name="Morien E."/>
            <person name="Nambeesan S."/>
            <person name="Nguyen T."/>
            <person name="Pegot-Espagnet P."/>
            <person name="Pouilly N."/>
            <person name="Raftis F."/>
            <person name="Sallet E."/>
            <person name="Schiex T."/>
            <person name="Thomas J."/>
            <person name="Vandecasteele C."/>
            <person name="Vares D."/>
            <person name="Vear F."/>
            <person name="Vautrin S."/>
            <person name="Crespi M."/>
            <person name="Mangin B."/>
            <person name="Burke J.M."/>
            <person name="Salse J."/>
            <person name="Munos S."/>
            <person name="Vincourt P."/>
            <person name="Rieseberg L.H."/>
            <person name="Langlade N.B."/>
        </authorList>
    </citation>
    <scope>NUCLEOTIDE SEQUENCE</scope>
    <source>
        <tissue evidence="1">Leaves</tissue>
    </source>
</reference>
<organism evidence="1 2">
    <name type="scientific">Helianthus annuus</name>
    <name type="common">Common sunflower</name>
    <dbReference type="NCBI Taxonomy" id="4232"/>
    <lineage>
        <taxon>Eukaryota</taxon>
        <taxon>Viridiplantae</taxon>
        <taxon>Streptophyta</taxon>
        <taxon>Embryophyta</taxon>
        <taxon>Tracheophyta</taxon>
        <taxon>Spermatophyta</taxon>
        <taxon>Magnoliopsida</taxon>
        <taxon>eudicotyledons</taxon>
        <taxon>Gunneridae</taxon>
        <taxon>Pentapetalae</taxon>
        <taxon>asterids</taxon>
        <taxon>campanulids</taxon>
        <taxon>Asterales</taxon>
        <taxon>Asteraceae</taxon>
        <taxon>Asteroideae</taxon>
        <taxon>Heliantheae alliance</taxon>
        <taxon>Heliantheae</taxon>
        <taxon>Helianthus</taxon>
    </lineage>
</organism>
<accession>A0A9K3P3A5</accession>
<proteinExistence type="predicted"/>
<dbReference type="EMBL" id="MNCJ02000316">
    <property type="protein sequence ID" value="KAF5822259.1"/>
    <property type="molecule type" value="Genomic_DNA"/>
</dbReference>
<keyword evidence="2" id="KW-1185">Reference proteome</keyword>
<dbReference type="Gramene" id="mRNA:HanXRQr2_Chr01g0024361">
    <property type="protein sequence ID" value="mRNA:HanXRQr2_Chr01g0024361"/>
    <property type="gene ID" value="HanXRQr2_Chr01g0024361"/>
</dbReference>
<name>A0A9K3P3A5_HELAN</name>